<name>A0A9W8CKI7_9FUNG</name>
<gene>
    <name evidence="2" type="ORF">LPJ64_000832</name>
</gene>
<dbReference type="Proteomes" id="UP001145021">
    <property type="component" value="Unassembled WGS sequence"/>
</dbReference>
<feature type="region of interest" description="Disordered" evidence="1">
    <location>
        <begin position="1"/>
        <end position="52"/>
    </location>
</feature>
<feature type="compositionally biased region" description="Basic and acidic residues" evidence="1">
    <location>
        <begin position="409"/>
        <end position="420"/>
    </location>
</feature>
<dbReference type="EMBL" id="JANBOH010000019">
    <property type="protein sequence ID" value="KAJ1647798.1"/>
    <property type="molecule type" value="Genomic_DNA"/>
</dbReference>
<evidence type="ECO:0000256" key="1">
    <source>
        <dbReference type="SAM" id="MobiDB-lite"/>
    </source>
</evidence>
<feature type="compositionally biased region" description="Basic residues" evidence="1">
    <location>
        <begin position="434"/>
        <end position="443"/>
    </location>
</feature>
<feature type="region of interest" description="Disordered" evidence="1">
    <location>
        <begin position="400"/>
        <end position="507"/>
    </location>
</feature>
<feature type="compositionally biased region" description="Polar residues" evidence="1">
    <location>
        <begin position="67"/>
        <end position="87"/>
    </location>
</feature>
<comment type="caution">
    <text evidence="2">The sequence shown here is derived from an EMBL/GenBank/DDBJ whole genome shotgun (WGS) entry which is preliminary data.</text>
</comment>
<feature type="region of interest" description="Disordered" evidence="1">
    <location>
        <begin position="1003"/>
        <end position="1036"/>
    </location>
</feature>
<keyword evidence="3" id="KW-1185">Reference proteome</keyword>
<feature type="compositionally biased region" description="Polar residues" evidence="1">
    <location>
        <begin position="458"/>
        <end position="468"/>
    </location>
</feature>
<evidence type="ECO:0000313" key="2">
    <source>
        <dbReference type="EMBL" id="KAJ1647798.1"/>
    </source>
</evidence>
<protein>
    <submittedName>
        <fullName evidence="2">Uncharacterized protein</fullName>
    </submittedName>
</protein>
<feature type="region of interest" description="Disordered" evidence="1">
    <location>
        <begin position="64"/>
        <end position="87"/>
    </location>
</feature>
<feature type="compositionally biased region" description="Polar residues" evidence="1">
    <location>
        <begin position="424"/>
        <end position="433"/>
    </location>
</feature>
<evidence type="ECO:0000313" key="3">
    <source>
        <dbReference type="Proteomes" id="UP001145021"/>
    </source>
</evidence>
<dbReference type="AlphaFoldDB" id="A0A9W8CKI7"/>
<accession>A0A9W8CKI7</accession>
<sequence>MSYIPRQVPKSPQLYQSRRHQRSNSQHKHRRNPSSTRPFPSSHRKAIDQHVFIHRNTSIVRLETAESDTQSSTRNATTNAASCRVHGSTQPLANLDIWRSEHQDGMSRNPANHAGAGRHSGGKSNGPAMQPAALPPTRAEAKVNMPVAAGARNWLGLSRVKALWTVAPDTQKQSISDEDKKAATHLYRPWASADLELLAKTSLDCWKSGHQADCEKVAKSLQRSAKDVRTTLQLMLQEYVIYARKTHWPVDQALLISEWAATEFPKCAVLNAKQTDHQKQRGLAAVEKYISVLMCRSHKAVHLESLADMSTQKRDLIINSHIATHPQKKAYEPAETRISQQTKFKSNNDGCADVSDEPENHRTKDLTNAIRVPDKPLETKLPVKQANKTKQFYHVFTAGTDQPSSESARLIDADDTDFRRQTQRKNINLMTRNSRSRKQRTRKAQPLPLLFSHKDPRSSATTADSAQVSEGPAAELCQNPAKIDCKEETAAAPEPESEPEPEPEKSILAHPNNHAIAIQQFTDVIDDSSNDAELSPELSKDTHDISRLDGDIDMHFFDVTAAHRKFIRGFVDSYVERYFDTFYFRIAYQDIVSSRLCYPLQAYVYPHQSIADASLLSDLEKDMLVFSAMDFYGHSQRDTAIDGLNLDSCNHHFHMCLLRAVERCKIYENDANWPSVDAYATAVYNRVIEDMHFIFFESQHSSFAESSLNGESTSQGLQSGYKDISSRLTPFKHRFYLGTMATMLTTRYIQKIGRKSFLDRALLYGYRPVPTASDFDNDFSEDDLEMELETPYSDVAIRGELHNMIMELMPHVSNESTMIAMQRAIEVYNKSIVEYIDGQSNEVSNAFVETEPKPNQAYADQNILETIRLSGGTMTVETTCILARWLSDLWFDRLKKTVLRALMVDHQFGPVPLADVRRWIFEDRSPNGKCIDFILNTRLYNYLKNMRVLMNETKWLFASAAATLRMIELVYVQIQNKGLLQHASVEGYARIFGEFITKHTTNMQKADRRSAPQHADSADACSDSGTSSVAEHAQNKQRSLVDLEQLNDVSQEENRAANGRQPLPEDLDRLAILELEVADIRKKIQGVSGMQQDINEILGILRSKVS</sequence>
<feature type="region of interest" description="Disordered" evidence="1">
    <location>
        <begin position="103"/>
        <end position="133"/>
    </location>
</feature>
<proteinExistence type="predicted"/>
<organism evidence="2 3">
    <name type="scientific">Coemansia asiatica</name>
    <dbReference type="NCBI Taxonomy" id="1052880"/>
    <lineage>
        <taxon>Eukaryota</taxon>
        <taxon>Fungi</taxon>
        <taxon>Fungi incertae sedis</taxon>
        <taxon>Zoopagomycota</taxon>
        <taxon>Kickxellomycotina</taxon>
        <taxon>Kickxellomycetes</taxon>
        <taxon>Kickxellales</taxon>
        <taxon>Kickxellaceae</taxon>
        <taxon>Coemansia</taxon>
    </lineage>
</organism>
<reference evidence="2" key="1">
    <citation type="submission" date="2022-07" db="EMBL/GenBank/DDBJ databases">
        <title>Phylogenomic reconstructions and comparative analyses of Kickxellomycotina fungi.</title>
        <authorList>
            <person name="Reynolds N.K."/>
            <person name="Stajich J.E."/>
            <person name="Barry K."/>
            <person name="Grigoriev I.V."/>
            <person name="Crous P."/>
            <person name="Smith M.E."/>
        </authorList>
    </citation>
    <scope>NUCLEOTIDE SEQUENCE</scope>
    <source>
        <strain evidence="2">NBRC 105413</strain>
    </source>
</reference>
<feature type="compositionally biased region" description="Basic residues" evidence="1">
    <location>
        <begin position="17"/>
        <end position="32"/>
    </location>
</feature>